<name>A0A1D2M9U8_ORCCI</name>
<proteinExistence type="predicted"/>
<evidence type="ECO:0000256" key="1">
    <source>
        <dbReference type="SAM" id="MobiDB-lite"/>
    </source>
</evidence>
<keyword evidence="3" id="KW-1185">Reference proteome</keyword>
<dbReference type="EMBL" id="LJIJ01002435">
    <property type="protein sequence ID" value="ODM89702.1"/>
    <property type="molecule type" value="Genomic_DNA"/>
</dbReference>
<gene>
    <name evidence="2" type="ORF">Ocin01_16982</name>
</gene>
<reference evidence="2 3" key="1">
    <citation type="journal article" date="2016" name="Genome Biol. Evol.">
        <title>Gene Family Evolution Reflects Adaptation to Soil Environmental Stressors in the Genome of the Collembolan Orchesella cincta.</title>
        <authorList>
            <person name="Faddeeva-Vakhrusheva A."/>
            <person name="Derks M.F."/>
            <person name="Anvar S.Y."/>
            <person name="Agamennone V."/>
            <person name="Suring W."/>
            <person name="Smit S."/>
            <person name="van Straalen N.M."/>
            <person name="Roelofs D."/>
        </authorList>
    </citation>
    <scope>NUCLEOTIDE SEQUENCE [LARGE SCALE GENOMIC DNA]</scope>
    <source>
        <tissue evidence="2">Mixed pool</tissue>
    </source>
</reference>
<evidence type="ECO:0000313" key="2">
    <source>
        <dbReference type="EMBL" id="ODM89702.1"/>
    </source>
</evidence>
<feature type="region of interest" description="Disordered" evidence="1">
    <location>
        <begin position="131"/>
        <end position="180"/>
    </location>
</feature>
<accession>A0A1D2M9U8</accession>
<dbReference type="Proteomes" id="UP000094527">
    <property type="component" value="Unassembled WGS sequence"/>
</dbReference>
<organism evidence="2 3">
    <name type="scientific">Orchesella cincta</name>
    <name type="common">Springtail</name>
    <name type="synonym">Podura cincta</name>
    <dbReference type="NCBI Taxonomy" id="48709"/>
    <lineage>
        <taxon>Eukaryota</taxon>
        <taxon>Metazoa</taxon>
        <taxon>Ecdysozoa</taxon>
        <taxon>Arthropoda</taxon>
        <taxon>Hexapoda</taxon>
        <taxon>Collembola</taxon>
        <taxon>Entomobryomorpha</taxon>
        <taxon>Entomobryoidea</taxon>
        <taxon>Orchesellidae</taxon>
        <taxon>Orchesellinae</taxon>
        <taxon>Orchesella</taxon>
    </lineage>
</organism>
<dbReference type="OrthoDB" id="10248777at2759"/>
<feature type="compositionally biased region" description="Polar residues" evidence="1">
    <location>
        <begin position="151"/>
        <end position="160"/>
    </location>
</feature>
<protein>
    <submittedName>
        <fullName evidence="2">Uncharacterized protein</fullName>
    </submittedName>
</protein>
<dbReference type="AlphaFoldDB" id="A0A1D2M9U8"/>
<comment type="caution">
    <text evidence="2">The sequence shown here is derived from an EMBL/GenBank/DDBJ whole genome shotgun (WGS) entry which is preliminary data.</text>
</comment>
<sequence>MMIGSLQMLEVEVVVTTRRTGARLFLYDVLVLPTTPTSSVSHYPHHSHHHHQIFNYVTQDALEQVSSNGSVGHSATAPGDSDKNSLLQPHSDLLLLSNIRANWLLFPQQSGCDSLLSLVFCRVHQYGQMSSYHHSPPEDSAIGHCPEKSCSESPQSSRDISPTGLASLGSGQPTVASFGGGSGGRNFHNLSLKQDNFHKFPIGELERAFHRTHYPDEARVQASKVEKAGKRKDDVTDSFIIDAQSLRSAEPSPSHSSPPLHPFITTSTFRQLFTYPDSNLSNPMCGPAGLGHNRSINPYLGFDWSSSLLSASVAAAPLQPPLVQCLCHCQCPHLSLHQLVSHHFAESPGCYFRAT</sequence>
<evidence type="ECO:0000313" key="3">
    <source>
        <dbReference type="Proteomes" id="UP000094527"/>
    </source>
</evidence>